<accession>X1G953</accession>
<dbReference type="AlphaFoldDB" id="X1G953"/>
<evidence type="ECO:0000313" key="1">
    <source>
        <dbReference type="EMBL" id="GAH53762.1"/>
    </source>
</evidence>
<name>X1G953_9ZZZZ</name>
<dbReference type="EMBL" id="BARU01022174">
    <property type="protein sequence ID" value="GAH53762.1"/>
    <property type="molecule type" value="Genomic_DNA"/>
</dbReference>
<proteinExistence type="predicted"/>
<gene>
    <name evidence="1" type="ORF">S03H2_36160</name>
</gene>
<protein>
    <submittedName>
        <fullName evidence="1">Uncharacterized protein</fullName>
    </submittedName>
</protein>
<feature type="non-terminal residue" evidence="1">
    <location>
        <position position="1"/>
    </location>
</feature>
<comment type="caution">
    <text evidence="1">The sequence shown here is derived from an EMBL/GenBank/DDBJ whole genome shotgun (WGS) entry which is preliminary data.</text>
</comment>
<organism evidence="1">
    <name type="scientific">marine sediment metagenome</name>
    <dbReference type="NCBI Taxonomy" id="412755"/>
    <lineage>
        <taxon>unclassified sequences</taxon>
        <taxon>metagenomes</taxon>
        <taxon>ecological metagenomes</taxon>
    </lineage>
</organism>
<sequence>VECADLDILRWNLCQVDVGGCSSTDEVCERVQAVFEKVLLEAENRPLLVRLELLGATAAHQQLKSQTAYWAEKFRGLAAGMGGSGIWLEKVKLKTTDEAHLETLTQGDDALAGLLKNLMDLEIDAGKISELDLEFSSFLSRLPAEIRGGEDPFDPTDPDQWNDIRNDIKDLLVARLLSAGERK</sequence>
<reference evidence="1" key="1">
    <citation type="journal article" date="2014" name="Front. Microbiol.">
        <title>High frequency of phylogenetically diverse reductive dehalogenase-homologous genes in deep subseafloor sedimentary metagenomes.</title>
        <authorList>
            <person name="Kawai M."/>
            <person name="Futagami T."/>
            <person name="Toyoda A."/>
            <person name="Takaki Y."/>
            <person name="Nishi S."/>
            <person name="Hori S."/>
            <person name="Arai W."/>
            <person name="Tsubouchi T."/>
            <person name="Morono Y."/>
            <person name="Uchiyama I."/>
            <person name="Ito T."/>
            <person name="Fujiyama A."/>
            <person name="Inagaki F."/>
            <person name="Takami H."/>
        </authorList>
    </citation>
    <scope>NUCLEOTIDE SEQUENCE</scope>
    <source>
        <strain evidence="1">Expedition CK06-06</strain>
    </source>
</reference>